<evidence type="ECO:0000313" key="2">
    <source>
        <dbReference type="Proteomes" id="UP001229421"/>
    </source>
</evidence>
<comment type="caution">
    <text evidence="1">The sequence shown here is derived from an EMBL/GenBank/DDBJ whole genome shotgun (WGS) entry which is preliminary data.</text>
</comment>
<name>A0AAD8KW61_TARER</name>
<sequence length="71" mass="8236">MRIIFPQVPFSSRFQFPFFFQLLKSNPITNPIILHNSSFPSSILDLIRSVSVSVKYKKNSLILPKILFLHS</sequence>
<proteinExistence type="predicted"/>
<gene>
    <name evidence="1" type="ORF">QVD17_12678</name>
</gene>
<dbReference type="Proteomes" id="UP001229421">
    <property type="component" value="Unassembled WGS sequence"/>
</dbReference>
<dbReference type="EMBL" id="JAUHHV010000003">
    <property type="protein sequence ID" value="KAK1430138.1"/>
    <property type="molecule type" value="Genomic_DNA"/>
</dbReference>
<protein>
    <submittedName>
        <fullName evidence="1">Uncharacterized protein</fullName>
    </submittedName>
</protein>
<accession>A0AAD8KW61</accession>
<organism evidence="1 2">
    <name type="scientific">Tagetes erecta</name>
    <name type="common">African marigold</name>
    <dbReference type="NCBI Taxonomy" id="13708"/>
    <lineage>
        <taxon>Eukaryota</taxon>
        <taxon>Viridiplantae</taxon>
        <taxon>Streptophyta</taxon>
        <taxon>Embryophyta</taxon>
        <taxon>Tracheophyta</taxon>
        <taxon>Spermatophyta</taxon>
        <taxon>Magnoliopsida</taxon>
        <taxon>eudicotyledons</taxon>
        <taxon>Gunneridae</taxon>
        <taxon>Pentapetalae</taxon>
        <taxon>asterids</taxon>
        <taxon>campanulids</taxon>
        <taxon>Asterales</taxon>
        <taxon>Asteraceae</taxon>
        <taxon>Asteroideae</taxon>
        <taxon>Heliantheae alliance</taxon>
        <taxon>Tageteae</taxon>
        <taxon>Tagetes</taxon>
    </lineage>
</organism>
<keyword evidence="2" id="KW-1185">Reference proteome</keyword>
<reference evidence="1" key="1">
    <citation type="journal article" date="2023" name="bioRxiv">
        <title>Improved chromosome-level genome assembly for marigold (Tagetes erecta).</title>
        <authorList>
            <person name="Jiang F."/>
            <person name="Yuan L."/>
            <person name="Wang S."/>
            <person name="Wang H."/>
            <person name="Xu D."/>
            <person name="Wang A."/>
            <person name="Fan W."/>
        </authorList>
    </citation>
    <scope>NUCLEOTIDE SEQUENCE</scope>
    <source>
        <strain evidence="1">WSJ</strain>
        <tissue evidence="1">Leaf</tissue>
    </source>
</reference>
<evidence type="ECO:0000313" key="1">
    <source>
        <dbReference type="EMBL" id="KAK1430138.1"/>
    </source>
</evidence>
<dbReference type="AlphaFoldDB" id="A0AAD8KW61"/>